<evidence type="ECO:0000313" key="8">
    <source>
        <dbReference type="EMBL" id="QKX57027.1"/>
    </source>
</evidence>
<dbReference type="GO" id="GO:0000981">
    <property type="term" value="F:DNA-binding transcription factor activity, RNA polymerase II-specific"/>
    <property type="evidence" value="ECO:0007669"/>
    <property type="project" value="InterPro"/>
</dbReference>
<feature type="compositionally biased region" description="Low complexity" evidence="6">
    <location>
        <begin position="643"/>
        <end position="654"/>
    </location>
</feature>
<dbReference type="GO" id="GO:0000978">
    <property type="term" value="F:RNA polymerase II cis-regulatory region sequence-specific DNA binding"/>
    <property type="evidence" value="ECO:0007669"/>
    <property type="project" value="TreeGrafter"/>
</dbReference>
<dbReference type="PROSITE" id="PS00463">
    <property type="entry name" value="ZN2_CY6_FUNGAL_1"/>
    <property type="match status" value="1"/>
</dbReference>
<dbReference type="InterPro" id="IPR051127">
    <property type="entry name" value="Fungal_SecMet_Regulators"/>
</dbReference>
<dbReference type="GeneID" id="55991637"/>
<sequence>MADEASTSEIPRWRISKACEECRRRKIRCDGGEPCQHCKLRNSECEYRGFVRHRKRKHEVVSKDGAEDNEDDGRSVKVGNSFNTNNINNSAGTLSSDAAPASSHLPTRSASGGAAAENSRDNVINYSVAATHVASPSCVIQLYYGPSSNFSLMQLMYRQLVEGYGEASSRGDEVEEAGPGLDLFSHRRLFFGDLAGSQDMSISDRGDLSSSIFFVHPSTATKYLDRYLSTIYHLMPWQPKDEYRRKLEQLYDRQNFMSLESPEATIMLLILAMGAAMTEEIDQGNFIFQRAKANAAKFDDLVNLQAIQIPLMMISLPHAYYFLACKLTSDYAHYQSERARPNSAYLYLGTAVRKAIAAGLHKNTLLQAERTTGDINEKRSTFWSLYFYETWMCFGLGRPMSIPAHEIAIPDPKEQPMLLALVELSRIMTKSARSIYGQRYESLLPLWKSAKDVRKDLHSFARRVHGVLNFGLEASPRPGEVGVCQTVLMLLYHTVTLLTFRPFLIFRARWRRDGPAKSSETQTTPSWLDDACESCLEAARCLIRYLSDCYQVNILVRNMKYHGFFLESACFTLAFDMMHMTPQMAEKHLPWVRLGYRCLASMLPKNQFHEQTSVTMNAIQQMLMAVFPNAAVAGGADFMSTGQTGTPAGAAGPASDEYHSTSSRSHDFPGTTSSSPHQPQHQQPVKSRQHQQQQQQQQFNNYSPTTDLANPSTFFNFLGQNLMTPLPVGGGGDGSTESNNQDDQLTDFPPLDMNWGDIDFSSMDLDAFLSIDPSATTASGMNSTAVPWGGNGNGNVNSTDLGLGLGPEFGGLR</sequence>
<dbReference type="InterPro" id="IPR036864">
    <property type="entry name" value="Zn2-C6_fun-type_DNA-bd_sf"/>
</dbReference>
<dbReference type="Pfam" id="PF00172">
    <property type="entry name" value="Zn_clus"/>
    <property type="match status" value="1"/>
</dbReference>
<dbReference type="GO" id="GO:0008270">
    <property type="term" value="F:zinc ion binding"/>
    <property type="evidence" value="ECO:0007669"/>
    <property type="project" value="InterPro"/>
</dbReference>
<evidence type="ECO:0000259" key="7">
    <source>
        <dbReference type="PROSITE" id="PS50048"/>
    </source>
</evidence>
<dbReference type="GO" id="GO:0005634">
    <property type="term" value="C:nucleus"/>
    <property type="evidence" value="ECO:0007669"/>
    <property type="project" value="TreeGrafter"/>
</dbReference>
<evidence type="ECO:0000256" key="3">
    <source>
        <dbReference type="ARBA" id="ARBA00023125"/>
    </source>
</evidence>
<keyword evidence="9" id="KW-1185">Reference proteome</keyword>
<keyword evidence="4" id="KW-0804">Transcription</keyword>
<proteinExistence type="predicted"/>
<evidence type="ECO:0000256" key="1">
    <source>
        <dbReference type="ARBA" id="ARBA00022723"/>
    </source>
</evidence>
<dbReference type="InterPro" id="IPR007219">
    <property type="entry name" value="XnlR_reg_dom"/>
</dbReference>
<reference evidence="9" key="1">
    <citation type="submission" date="2020-06" db="EMBL/GenBank/DDBJ databases">
        <title>A chromosome-scale genome assembly of Talaromyces rugulosus W13939.</title>
        <authorList>
            <person name="Wang B."/>
            <person name="Guo L."/>
            <person name="Ye K."/>
            <person name="Wang L."/>
        </authorList>
    </citation>
    <scope>NUCLEOTIDE SEQUENCE [LARGE SCALE GENOMIC DNA]</scope>
    <source>
        <strain evidence="9">W13939</strain>
    </source>
</reference>
<dbReference type="CDD" id="cd12148">
    <property type="entry name" value="fungal_TF_MHR"/>
    <property type="match status" value="1"/>
</dbReference>
<organism evidence="8 9">
    <name type="scientific">Talaromyces rugulosus</name>
    <name type="common">Penicillium rugulosum</name>
    <dbReference type="NCBI Taxonomy" id="121627"/>
    <lineage>
        <taxon>Eukaryota</taxon>
        <taxon>Fungi</taxon>
        <taxon>Dikarya</taxon>
        <taxon>Ascomycota</taxon>
        <taxon>Pezizomycotina</taxon>
        <taxon>Eurotiomycetes</taxon>
        <taxon>Eurotiomycetidae</taxon>
        <taxon>Eurotiales</taxon>
        <taxon>Trichocomaceae</taxon>
        <taxon>Talaromyces</taxon>
        <taxon>Talaromyces sect. Islandici</taxon>
    </lineage>
</organism>
<dbReference type="RefSeq" id="XP_035343205.1">
    <property type="nucleotide sequence ID" value="XM_035487312.1"/>
</dbReference>
<dbReference type="GO" id="GO:0006351">
    <property type="term" value="P:DNA-templated transcription"/>
    <property type="evidence" value="ECO:0007669"/>
    <property type="project" value="InterPro"/>
</dbReference>
<protein>
    <recommendedName>
        <fullName evidence="7">Zn(2)-C6 fungal-type domain-containing protein</fullName>
    </recommendedName>
</protein>
<feature type="compositionally biased region" description="Low complexity" evidence="6">
    <location>
        <begin position="673"/>
        <end position="698"/>
    </location>
</feature>
<name>A0A7H8QSR2_TALRU</name>
<dbReference type="PROSITE" id="PS50048">
    <property type="entry name" value="ZN2_CY6_FUNGAL_2"/>
    <property type="match status" value="1"/>
</dbReference>
<dbReference type="PANTHER" id="PTHR47424:SF15">
    <property type="entry name" value="ZN(II)2CYS6 TRANSCRIPTION FACTOR (EUROFUNG)"/>
    <property type="match status" value="1"/>
</dbReference>
<dbReference type="SMART" id="SM00066">
    <property type="entry name" value="GAL4"/>
    <property type="match status" value="1"/>
</dbReference>
<feature type="region of interest" description="Disordered" evidence="6">
    <location>
        <begin position="725"/>
        <end position="747"/>
    </location>
</feature>
<gene>
    <name evidence="8" type="ORF">TRUGW13939_04135</name>
</gene>
<dbReference type="OrthoDB" id="2123952at2759"/>
<evidence type="ECO:0000313" key="9">
    <source>
        <dbReference type="Proteomes" id="UP000509510"/>
    </source>
</evidence>
<feature type="compositionally biased region" description="Low complexity" evidence="6">
    <location>
        <begin position="80"/>
        <end position="89"/>
    </location>
</feature>
<keyword evidence="1" id="KW-0479">Metal-binding</keyword>
<feature type="domain" description="Zn(2)-C6 fungal-type" evidence="7">
    <location>
        <begin position="18"/>
        <end position="47"/>
    </location>
</feature>
<feature type="compositionally biased region" description="Basic and acidic residues" evidence="6">
    <location>
        <begin position="656"/>
        <end position="667"/>
    </location>
</feature>
<evidence type="ECO:0000256" key="5">
    <source>
        <dbReference type="ARBA" id="ARBA00023242"/>
    </source>
</evidence>
<dbReference type="Proteomes" id="UP000509510">
    <property type="component" value="Chromosome II"/>
</dbReference>
<dbReference type="Gene3D" id="4.10.240.10">
    <property type="entry name" value="Zn(2)-C6 fungal-type DNA-binding domain"/>
    <property type="match status" value="1"/>
</dbReference>
<keyword evidence="5" id="KW-0539">Nucleus</keyword>
<evidence type="ECO:0000256" key="6">
    <source>
        <dbReference type="SAM" id="MobiDB-lite"/>
    </source>
</evidence>
<dbReference type="InterPro" id="IPR001138">
    <property type="entry name" value="Zn2Cys6_DnaBD"/>
</dbReference>
<dbReference type="AlphaFoldDB" id="A0A7H8QSR2"/>
<dbReference type="CDD" id="cd00067">
    <property type="entry name" value="GAL4"/>
    <property type="match status" value="1"/>
</dbReference>
<keyword evidence="3" id="KW-0238">DNA-binding</keyword>
<evidence type="ECO:0000256" key="4">
    <source>
        <dbReference type="ARBA" id="ARBA00023163"/>
    </source>
</evidence>
<feature type="region of interest" description="Disordered" evidence="6">
    <location>
        <begin position="643"/>
        <end position="706"/>
    </location>
</feature>
<accession>A0A7H8QSR2</accession>
<feature type="region of interest" description="Disordered" evidence="6">
    <location>
        <begin position="59"/>
        <end position="116"/>
    </location>
</feature>
<dbReference type="EMBL" id="CP055899">
    <property type="protein sequence ID" value="QKX57027.1"/>
    <property type="molecule type" value="Genomic_DNA"/>
</dbReference>
<dbReference type="KEGG" id="trg:TRUGW13939_04135"/>
<dbReference type="SMART" id="SM00906">
    <property type="entry name" value="Fungal_trans"/>
    <property type="match status" value="1"/>
</dbReference>
<dbReference type="SUPFAM" id="SSF57701">
    <property type="entry name" value="Zn2/Cys6 DNA-binding domain"/>
    <property type="match status" value="1"/>
</dbReference>
<dbReference type="Pfam" id="PF04082">
    <property type="entry name" value="Fungal_trans"/>
    <property type="match status" value="1"/>
</dbReference>
<evidence type="ECO:0000256" key="2">
    <source>
        <dbReference type="ARBA" id="ARBA00023015"/>
    </source>
</evidence>
<keyword evidence="2" id="KW-0805">Transcription regulation</keyword>
<dbReference type="GO" id="GO:0000435">
    <property type="term" value="P:positive regulation of transcription from RNA polymerase II promoter by galactose"/>
    <property type="evidence" value="ECO:0007669"/>
    <property type="project" value="TreeGrafter"/>
</dbReference>
<dbReference type="PANTHER" id="PTHR47424">
    <property type="entry name" value="REGULATORY PROTEIN GAL4"/>
    <property type="match status" value="1"/>
</dbReference>